<dbReference type="EMBL" id="JBANFI010000001">
    <property type="protein sequence ID" value="MFK7160009.1"/>
    <property type="molecule type" value="Genomic_DNA"/>
</dbReference>
<evidence type="ECO:0000313" key="2">
    <source>
        <dbReference type="EMBL" id="MFK7160009.1"/>
    </source>
</evidence>
<dbReference type="InterPro" id="IPR005586">
    <property type="entry name" value="ABC_trans_aux"/>
</dbReference>
<keyword evidence="3" id="KW-1185">Reference proteome</keyword>
<reference evidence="2 3" key="1">
    <citation type="submission" date="2024-02" db="EMBL/GenBank/DDBJ databases">
        <title>Marinospirillum sp. MEB 164 isolated from Lonar lake sediment.</title>
        <authorList>
            <person name="Joshi A."/>
            <person name="Thite S."/>
        </authorList>
    </citation>
    <scope>NUCLEOTIDE SEQUENCE [LARGE SCALE GENOMIC DNA]</scope>
    <source>
        <strain evidence="2 3">MEB164</strain>
    </source>
</reference>
<dbReference type="RefSeq" id="WP_405337050.1">
    <property type="nucleotide sequence ID" value="NZ_JBANFI010000001.1"/>
</dbReference>
<evidence type="ECO:0000313" key="3">
    <source>
        <dbReference type="Proteomes" id="UP001621714"/>
    </source>
</evidence>
<proteinExistence type="predicted"/>
<sequence length="203" mass="22905">MLTLNRLLSRGLQISALLLLLISLHACTLLPHPEPEPKRLQLALPMMNTNPLASSGGLHLAIDRPNAAGPLRSRDLWYREEQALNAFSRYQWAESLDLQLQRWLVHGLGQASWTHSVLPDQPGFTSDLRLLLTLDQWYLNLPEQTLDIDLQITLLDPQGVSLYQRRWQAKPSVAPVSPLGMVQASQIWLEAWLIELEADLGSL</sequence>
<name>A0ABW8PVW6_9GAMM</name>
<evidence type="ECO:0000259" key="1">
    <source>
        <dbReference type="Pfam" id="PF03886"/>
    </source>
</evidence>
<dbReference type="SUPFAM" id="SSF159594">
    <property type="entry name" value="XCC0632-like"/>
    <property type="match status" value="1"/>
</dbReference>
<dbReference type="Pfam" id="PF03886">
    <property type="entry name" value="ABC_trans_aux"/>
    <property type="match status" value="1"/>
</dbReference>
<dbReference type="Gene3D" id="3.40.50.10610">
    <property type="entry name" value="ABC-type transport auxiliary lipoprotein component"/>
    <property type="match status" value="1"/>
</dbReference>
<protein>
    <submittedName>
        <fullName evidence="2">ABC-type transport auxiliary lipoprotein family protein</fullName>
    </submittedName>
</protein>
<accession>A0ABW8PVW6</accession>
<gene>
    <name evidence="2" type="ORF">V6U78_03040</name>
</gene>
<organism evidence="2 3">
    <name type="scientific">Marinospirillum alkalitolerans</name>
    <dbReference type="NCBI Taxonomy" id="3123374"/>
    <lineage>
        <taxon>Bacteria</taxon>
        <taxon>Pseudomonadati</taxon>
        <taxon>Pseudomonadota</taxon>
        <taxon>Gammaproteobacteria</taxon>
        <taxon>Oceanospirillales</taxon>
        <taxon>Oceanospirillaceae</taxon>
        <taxon>Marinospirillum</taxon>
    </lineage>
</organism>
<feature type="domain" description="ABC-type transport auxiliary lipoprotein component" evidence="1">
    <location>
        <begin position="42"/>
        <end position="187"/>
    </location>
</feature>
<comment type="caution">
    <text evidence="2">The sequence shown here is derived from an EMBL/GenBank/DDBJ whole genome shotgun (WGS) entry which is preliminary data.</text>
</comment>
<keyword evidence="2" id="KW-0449">Lipoprotein</keyword>
<dbReference type="Proteomes" id="UP001621714">
    <property type="component" value="Unassembled WGS sequence"/>
</dbReference>